<organism evidence="1 2">
    <name type="scientific">Secundilactobacillus mixtipabuli</name>
    <dbReference type="NCBI Taxonomy" id="1435342"/>
    <lineage>
        <taxon>Bacteria</taxon>
        <taxon>Bacillati</taxon>
        <taxon>Bacillota</taxon>
        <taxon>Bacilli</taxon>
        <taxon>Lactobacillales</taxon>
        <taxon>Lactobacillaceae</taxon>
        <taxon>Secundilactobacillus</taxon>
    </lineage>
</organism>
<comment type="caution">
    <text evidence="1">The sequence shown here is derived from an EMBL/GenBank/DDBJ whole genome shotgun (WGS) entry which is preliminary data.</text>
</comment>
<reference evidence="1 2" key="1">
    <citation type="submission" date="2015-11" db="EMBL/GenBank/DDBJ databases">
        <title>Draft genome sequences of new species of the genus Lactobacillus isolated from orchardgrass silage.</title>
        <authorList>
            <person name="Tohno M."/>
            <person name="Tanizawa Y."/>
            <person name="Arita M."/>
        </authorList>
    </citation>
    <scope>NUCLEOTIDE SEQUENCE [LARGE SCALE GENOMIC DNA]</scope>
    <source>
        <strain evidence="1 2">IWT30</strain>
    </source>
</reference>
<accession>A0A1Z5ID95</accession>
<dbReference type="Proteomes" id="UP000198374">
    <property type="component" value="Unassembled WGS sequence"/>
</dbReference>
<sequence>MKDEVEYKKLLVRLAVEDNWGEVLKLLNRQLNNIERRERYHHTVRLEQKSQTTGNELGTMISSDELNPEQKLIEKETIEEICNLVCTLGDMYCYLLIRLCQGASLTTIAHEMQVSVATIHNRRERLKKKIKNLENNDRDTK</sequence>
<proteinExistence type="predicted"/>
<dbReference type="OrthoDB" id="9785675at2"/>
<dbReference type="RefSeq" id="WP_089109383.1">
    <property type="nucleotide sequence ID" value="NZ_BCMF01000007.1"/>
</dbReference>
<evidence type="ECO:0000313" key="2">
    <source>
        <dbReference type="Proteomes" id="UP000198374"/>
    </source>
</evidence>
<dbReference type="SUPFAM" id="SSF88659">
    <property type="entry name" value="Sigma3 and sigma4 domains of RNA polymerase sigma factors"/>
    <property type="match status" value="1"/>
</dbReference>
<protein>
    <submittedName>
        <fullName evidence="1">RNA polymerase factor sigma-70</fullName>
    </submittedName>
</protein>
<dbReference type="AlphaFoldDB" id="A0A1Z5ID95"/>
<name>A0A1Z5ID95_9LACO</name>
<keyword evidence="2" id="KW-1185">Reference proteome</keyword>
<dbReference type="InterPro" id="IPR013324">
    <property type="entry name" value="RNA_pol_sigma_r3/r4-like"/>
</dbReference>
<dbReference type="EMBL" id="BCMF01000007">
    <property type="protein sequence ID" value="GAW99581.1"/>
    <property type="molecule type" value="Genomic_DNA"/>
</dbReference>
<evidence type="ECO:0000313" key="1">
    <source>
        <dbReference type="EMBL" id="GAW99581.1"/>
    </source>
</evidence>
<gene>
    <name evidence="1" type="ORF">IWT30_01551</name>
</gene>